<name>A0A7R8WP99_9CRUS</name>
<gene>
    <name evidence="2" type="ORF">CTOB1V02_LOCUS13394</name>
</gene>
<reference evidence="2" key="1">
    <citation type="submission" date="2020-11" db="EMBL/GenBank/DDBJ databases">
        <authorList>
            <person name="Tran Van P."/>
        </authorList>
    </citation>
    <scope>NUCLEOTIDE SEQUENCE</scope>
</reference>
<dbReference type="EMBL" id="OB673565">
    <property type="protein sequence ID" value="CAD7235579.1"/>
    <property type="molecule type" value="Genomic_DNA"/>
</dbReference>
<proteinExistence type="predicted"/>
<feature type="compositionally biased region" description="Basic residues" evidence="1">
    <location>
        <begin position="100"/>
        <end position="111"/>
    </location>
</feature>
<evidence type="ECO:0000256" key="1">
    <source>
        <dbReference type="SAM" id="MobiDB-lite"/>
    </source>
</evidence>
<dbReference type="SUPFAM" id="SSF54928">
    <property type="entry name" value="RNA-binding domain, RBD"/>
    <property type="match status" value="1"/>
</dbReference>
<evidence type="ECO:0000313" key="2">
    <source>
        <dbReference type="EMBL" id="CAD7235579.1"/>
    </source>
</evidence>
<sequence length="211" mass="22777">MPLLESSFLDPMLAFQGYRNSICQGCRLSLVPVDSLDVVLNGLKWPTTNRMSVESLEGGLMVKQAVKPPSPFAPPLPPRHSPPSLLLAPKGRQGAPPAGRHARYLGRSSPKKGRLLGAGRRGLLGSIPEDDALLRRKTRRNSDRRGVALRVANIPPELDTVHALEDLFAGYNLRSARPTEALVTLASMADAEAAAAFLEHMSFSTGQIKVT</sequence>
<organism evidence="2">
    <name type="scientific">Cyprideis torosa</name>
    <dbReference type="NCBI Taxonomy" id="163714"/>
    <lineage>
        <taxon>Eukaryota</taxon>
        <taxon>Metazoa</taxon>
        <taxon>Ecdysozoa</taxon>
        <taxon>Arthropoda</taxon>
        <taxon>Crustacea</taxon>
        <taxon>Oligostraca</taxon>
        <taxon>Ostracoda</taxon>
        <taxon>Podocopa</taxon>
        <taxon>Podocopida</taxon>
        <taxon>Cytherocopina</taxon>
        <taxon>Cytheroidea</taxon>
        <taxon>Cytherideidae</taxon>
        <taxon>Cyprideis</taxon>
    </lineage>
</organism>
<feature type="region of interest" description="Disordered" evidence="1">
    <location>
        <begin position="89"/>
        <end position="111"/>
    </location>
</feature>
<dbReference type="AlphaFoldDB" id="A0A7R8WP99"/>
<accession>A0A7R8WP99</accession>
<feature type="non-terminal residue" evidence="2">
    <location>
        <position position="211"/>
    </location>
</feature>
<dbReference type="GO" id="GO:0003676">
    <property type="term" value="F:nucleic acid binding"/>
    <property type="evidence" value="ECO:0007669"/>
    <property type="project" value="InterPro"/>
</dbReference>
<dbReference type="InterPro" id="IPR035979">
    <property type="entry name" value="RBD_domain_sf"/>
</dbReference>
<protein>
    <submittedName>
        <fullName evidence="2">Uncharacterized protein</fullName>
    </submittedName>
</protein>